<dbReference type="GO" id="GO:0006355">
    <property type="term" value="P:regulation of DNA-templated transcription"/>
    <property type="evidence" value="ECO:0007669"/>
    <property type="project" value="InterPro"/>
</dbReference>
<dbReference type="GO" id="GO:0003677">
    <property type="term" value="F:DNA binding"/>
    <property type="evidence" value="ECO:0007669"/>
    <property type="project" value="InterPro"/>
</dbReference>
<name>A0A0C9MCT1_9FUNG</name>
<dbReference type="Gene3D" id="2.30.31.10">
    <property type="entry name" value="Transcriptional Coactivator Pc4, Chain A"/>
    <property type="match status" value="1"/>
</dbReference>
<feature type="domain" description="Transcriptional coactivator p15 (PC4) C-terminal" evidence="2">
    <location>
        <begin position="82"/>
        <end position="132"/>
    </location>
</feature>
<accession>A0A0C9MCT1</accession>
<proteinExistence type="predicted"/>
<gene>
    <name evidence="3" type="ORF">MAM1_0084d04638</name>
</gene>
<dbReference type="Pfam" id="PF02229">
    <property type="entry name" value="PC4"/>
    <property type="match status" value="1"/>
</dbReference>
<dbReference type="AlphaFoldDB" id="A0A0C9MCT1"/>
<dbReference type="OrthoDB" id="2505440at2759"/>
<dbReference type="STRING" id="91626.A0A0C9MCT1"/>
<dbReference type="SUPFAM" id="SSF54447">
    <property type="entry name" value="ssDNA-binding transcriptional regulator domain"/>
    <property type="match status" value="1"/>
</dbReference>
<dbReference type="InterPro" id="IPR009044">
    <property type="entry name" value="ssDNA-bd_transcriptional_reg"/>
</dbReference>
<feature type="region of interest" description="Disordered" evidence="1">
    <location>
        <begin position="1"/>
        <end position="23"/>
    </location>
</feature>
<organism evidence="3">
    <name type="scientific">Mucor ambiguus</name>
    <dbReference type="NCBI Taxonomy" id="91626"/>
    <lineage>
        <taxon>Eukaryota</taxon>
        <taxon>Fungi</taxon>
        <taxon>Fungi incertae sedis</taxon>
        <taxon>Mucoromycota</taxon>
        <taxon>Mucoromycotina</taxon>
        <taxon>Mucoromycetes</taxon>
        <taxon>Mucorales</taxon>
        <taxon>Mucorineae</taxon>
        <taxon>Mucoraceae</taxon>
        <taxon>Mucor</taxon>
    </lineage>
</organism>
<evidence type="ECO:0000259" key="2">
    <source>
        <dbReference type="Pfam" id="PF02229"/>
    </source>
</evidence>
<evidence type="ECO:0000313" key="4">
    <source>
        <dbReference type="Proteomes" id="UP000053815"/>
    </source>
</evidence>
<reference evidence="3" key="1">
    <citation type="submission" date="2014-09" db="EMBL/GenBank/DDBJ databases">
        <title>Draft genome sequence of an oleaginous Mucoromycotina fungus Mucor ambiguus NBRC6742.</title>
        <authorList>
            <person name="Takeda I."/>
            <person name="Yamane N."/>
            <person name="Morita T."/>
            <person name="Tamano K."/>
            <person name="Machida M."/>
            <person name="Baker S."/>
            <person name="Koike H."/>
        </authorList>
    </citation>
    <scope>NUCLEOTIDE SEQUENCE</scope>
    <source>
        <strain evidence="3">NBRC 6742</strain>
    </source>
</reference>
<dbReference type="Proteomes" id="UP000053815">
    <property type="component" value="Unassembled WGS sequence"/>
</dbReference>
<evidence type="ECO:0000256" key="1">
    <source>
        <dbReference type="SAM" id="MobiDB-lite"/>
    </source>
</evidence>
<dbReference type="EMBL" id="DF836373">
    <property type="protein sequence ID" value="GAN05169.1"/>
    <property type="molecule type" value="Genomic_DNA"/>
</dbReference>
<protein>
    <recommendedName>
        <fullName evidence="2">Transcriptional coactivator p15 (PC4) C-terminal domain-containing protein</fullName>
    </recommendedName>
</protein>
<dbReference type="InterPro" id="IPR003173">
    <property type="entry name" value="PC4_C"/>
</dbReference>
<keyword evidence="4" id="KW-1185">Reference proteome</keyword>
<sequence length="151" mass="16812">MKSKTNTKPKAIAKPMAPTKTKSTIAKTNVTAKTKATTKTKAIVKTKAVIYDSDADADDTIEKEQTSSEAEVPLYNSIESFHISRGKKLSVGCFRNGDAFVDIRESHPRNISKRFRRGRGICLTMAQWRKMLGLIPEIEKSIKQTVPKNNT</sequence>
<evidence type="ECO:0000313" key="3">
    <source>
        <dbReference type="EMBL" id="GAN05169.1"/>
    </source>
</evidence>